<gene>
    <name evidence="2" type="ordered locus">Dde_2582</name>
</gene>
<name>Q30Y68_OLEA2</name>
<protein>
    <submittedName>
        <fullName evidence="2">Endoribonuclease L-PSP</fullName>
    </submittedName>
</protein>
<dbReference type="NCBIfam" id="TIGR00004">
    <property type="entry name" value="Rid family detoxifying hydrolase"/>
    <property type="match status" value="1"/>
</dbReference>
<keyword evidence="3" id="KW-1185">Reference proteome</keyword>
<dbReference type="EMBL" id="CP000112">
    <property type="protein sequence ID" value="ABB39378.1"/>
    <property type="molecule type" value="Genomic_DNA"/>
</dbReference>
<dbReference type="HOGENOM" id="CLU_100715_7_3_7"/>
<dbReference type="CDD" id="cd00448">
    <property type="entry name" value="YjgF_YER057c_UK114_family"/>
    <property type="match status" value="1"/>
</dbReference>
<accession>Q30Y68</accession>
<evidence type="ECO:0000256" key="1">
    <source>
        <dbReference type="ARBA" id="ARBA00010552"/>
    </source>
</evidence>
<dbReference type="KEGG" id="dde:Dde_2582"/>
<dbReference type="Gene3D" id="3.30.1330.40">
    <property type="entry name" value="RutC-like"/>
    <property type="match status" value="1"/>
</dbReference>
<comment type="similarity">
    <text evidence="1">Belongs to the RutC family.</text>
</comment>
<evidence type="ECO:0000313" key="3">
    <source>
        <dbReference type="Proteomes" id="UP000002710"/>
    </source>
</evidence>
<dbReference type="InterPro" id="IPR019897">
    <property type="entry name" value="RidA_CS"/>
</dbReference>
<dbReference type="InterPro" id="IPR006056">
    <property type="entry name" value="RidA"/>
</dbReference>
<dbReference type="AlphaFoldDB" id="Q30Y68"/>
<dbReference type="RefSeq" id="WP_011368426.1">
    <property type="nucleotide sequence ID" value="NC_007519.1"/>
</dbReference>
<dbReference type="GO" id="GO:0019239">
    <property type="term" value="F:deaminase activity"/>
    <property type="evidence" value="ECO:0007669"/>
    <property type="project" value="TreeGrafter"/>
</dbReference>
<dbReference type="STRING" id="207559.Dde_2582"/>
<reference evidence="2 3" key="1">
    <citation type="journal article" date="2011" name="J. Bacteriol.">
        <title>Complete genome sequence and updated annotation of Desulfovibrio alaskensis G20.</title>
        <authorList>
            <person name="Hauser L.J."/>
            <person name="Land M.L."/>
            <person name="Brown S.D."/>
            <person name="Larimer F."/>
            <person name="Keller K.L."/>
            <person name="Rapp-Giles B.J."/>
            <person name="Price M.N."/>
            <person name="Lin M."/>
            <person name="Bruce D.C."/>
            <person name="Detter J.C."/>
            <person name="Tapia R."/>
            <person name="Han C.S."/>
            <person name="Goodwin L.A."/>
            <person name="Cheng J.F."/>
            <person name="Pitluck S."/>
            <person name="Copeland A."/>
            <person name="Lucas S."/>
            <person name="Nolan M."/>
            <person name="Lapidus A.L."/>
            <person name="Palumbo A.V."/>
            <person name="Wall J.D."/>
        </authorList>
    </citation>
    <scope>NUCLEOTIDE SEQUENCE [LARGE SCALE GENOMIC DNA]</scope>
    <source>
        <strain evidence="3">ATCC BAA 1058 / DSM 17464 / G20</strain>
    </source>
</reference>
<dbReference type="InterPro" id="IPR035959">
    <property type="entry name" value="RutC-like_sf"/>
</dbReference>
<proteinExistence type="inferred from homology"/>
<dbReference type="PROSITE" id="PS01094">
    <property type="entry name" value="UPF0076"/>
    <property type="match status" value="1"/>
</dbReference>
<evidence type="ECO:0000313" key="2">
    <source>
        <dbReference type="EMBL" id="ABB39378.1"/>
    </source>
</evidence>
<dbReference type="GO" id="GO:0005829">
    <property type="term" value="C:cytosol"/>
    <property type="evidence" value="ECO:0007669"/>
    <property type="project" value="TreeGrafter"/>
</dbReference>
<dbReference type="Proteomes" id="UP000002710">
    <property type="component" value="Chromosome"/>
</dbReference>
<dbReference type="PANTHER" id="PTHR11803">
    <property type="entry name" value="2-IMINOBUTANOATE/2-IMINOPROPANOATE DEAMINASE RIDA"/>
    <property type="match status" value="1"/>
</dbReference>
<sequence length="129" mass="13590">MSAKKAIATTKAPGAVGPYSQAILSGDLLFLSGQLPINPQTGTMPEGDIRDRVHQIFANIKAVAESAGASLDDVVKVTVFLADISDFAAVNEVYAQYFSTPYPARSAVQVAALPLKADVEIEAIIRIAE</sequence>
<dbReference type="InterPro" id="IPR006175">
    <property type="entry name" value="YjgF/YER057c/UK114"/>
</dbReference>
<dbReference type="Pfam" id="PF01042">
    <property type="entry name" value="Ribonuc_L-PSP"/>
    <property type="match status" value="1"/>
</dbReference>
<dbReference type="SUPFAM" id="SSF55298">
    <property type="entry name" value="YjgF-like"/>
    <property type="match status" value="1"/>
</dbReference>
<dbReference type="FunFam" id="3.30.1330.40:FF:000001">
    <property type="entry name" value="L-PSP family endoribonuclease"/>
    <property type="match status" value="1"/>
</dbReference>
<dbReference type="PANTHER" id="PTHR11803:SF58">
    <property type="entry name" value="PROTEIN HMF1-RELATED"/>
    <property type="match status" value="1"/>
</dbReference>
<organism evidence="2 3">
    <name type="scientific">Oleidesulfovibrio alaskensis (strain ATCC BAA-1058 / DSM 17464 / G20)</name>
    <name type="common">Desulfovibrio alaskensis</name>
    <dbReference type="NCBI Taxonomy" id="207559"/>
    <lineage>
        <taxon>Bacteria</taxon>
        <taxon>Pseudomonadati</taxon>
        <taxon>Thermodesulfobacteriota</taxon>
        <taxon>Desulfovibrionia</taxon>
        <taxon>Desulfovibrionales</taxon>
        <taxon>Desulfovibrionaceae</taxon>
        <taxon>Oleidesulfovibrio</taxon>
    </lineage>
</organism>
<dbReference type="eggNOG" id="COG0251">
    <property type="taxonomic scope" value="Bacteria"/>
</dbReference>